<dbReference type="Pfam" id="PF14905">
    <property type="entry name" value="OMP_b-brl_3"/>
    <property type="match status" value="1"/>
</dbReference>
<evidence type="ECO:0000256" key="2">
    <source>
        <dbReference type="ARBA" id="ARBA00023136"/>
    </source>
</evidence>
<organism evidence="6 7">
    <name type="scientific">Porphyromonas somerae</name>
    <dbReference type="NCBI Taxonomy" id="322095"/>
    <lineage>
        <taxon>Bacteria</taxon>
        <taxon>Pseudomonadati</taxon>
        <taxon>Bacteroidota</taxon>
        <taxon>Bacteroidia</taxon>
        <taxon>Bacteroidales</taxon>
        <taxon>Porphyromonadaceae</taxon>
        <taxon>Porphyromonas</taxon>
    </lineage>
</organism>
<feature type="domain" description="Outer membrane protein beta-barrel" evidence="5">
    <location>
        <begin position="373"/>
        <end position="746"/>
    </location>
</feature>
<sequence>MKIITRRALCLFVSLFVSSQLIGQVIRGTVINEKGGYIPFANIVLRSVSDSSYVGGTQSDEAGQFLLQLGDEADRTRCFLEIRSLGYAVHHIPPVLPEQLQVQLSEQTRLLQEVWVRAPRAIRLVPDGRVINVKLLGLEEVEGVFSLLGMLPGLSVRGEAISVVGRGTPLVYVNGREVTDLSLLSRYDSKDIVSVKIITNPGVRYGASTRSVLEIKTRNPEDGLGGRVSLQASQGRRFGLREFASLVYKQGAFDYFLMLSNRSQRSHYGSSTLMELPTAQATKISMEVDQEDKSCSRYLIAGVNYTPSKEHSLGLQYDFTQKPKREIDSDIQSHISTKGSSRQEAQHSHYSNKDHYHSLNAYYLGTITPSYQLRYDMNLFFKREEAENKFSLEQAGQTPKQHRSDLEQRSRLLSARLQHFIQLGQGQLTLGNEAAWTRNKQRHVATLSTLRQADSKIENQLYAAFASYTRAWGSLMAELGLRYEYNKYDYHEAGVLQPEQSKAYHYLMPSVQVALQAPVALSLSYQTKTKRPSYHLLSDRHQYNNEYLYEGGNRYLLPQNTQVLALGAQWQDLQAAVEYQHLHNAIYFYTKYDPALAVALSKPYNIPHSDALDFSASWSPRFGLWRPSLQLLVHKPFLRFEGEEFSDASLMASLRNFFLFRKQGLNFSMEASYFSGGSQELSQVDAYWQMDLSINKTFFDQRLRLSLSLDDAFNTGYSSVTLRARELKIHHAQRPDGRRLKLTLNYSFNIKKNRFKGEDSSSELQRL</sequence>
<dbReference type="Gene3D" id="2.40.170.20">
    <property type="entry name" value="TonB-dependent receptor, beta-barrel domain"/>
    <property type="match status" value="1"/>
</dbReference>
<dbReference type="EMBL" id="LSDK01000089">
    <property type="protein sequence ID" value="KXB75574.1"/>
    <property type="molecule type" value="Genomic_DNA"/>
</dbReference>
<dbReference type="STRING" id="322095.HMPREF3185_01313"/>
<evidence type="ECO:0000313" key="7">
    <source>
        <dbReference type="Proteomes" id="UP000070224"/>
    </source>
</evidence>
<keyword evidence="2" id="KW-0472">Membrane</keyword>
<keyword evidence="3" id="KW-0998">Cell outer membrane</keyword>
<feature type="signal peptide" evidence="4">
    <location>
        <begin position="1"/>
        <end position="23"/>
    </location>
</feature>
<gene>
    <name evidence="6" type="ORF">HMPREF3185_01313</name>
</gene>
<dbReference type="SUPFAM" id="SSF56935">
    <property type="entry name" value="Porins"/>
    <property type="match status" value="1"/>
</dbReference>
<evidence type="ECO:0000313" key="6">
    <source>
        <dbReference type="EMBL" id="KXB75574.1"/>
    </source>
</evidence>
<reference evidence="7" key="1">
    <citation type="submission" date="2016-01" db="EMBL/GenBank/DDBJ databases">
        <authorList>
            <person name="Mitreva M."/>
            <person name="Pepin K.H."/>
            <person name="Mihindukulasuriya K.A."/>
            <person name="Fulton R."/>
            <person name="Fronick C."/>
            <person name="O'Laughlin M."/>
            <person name="Miner T."/>
            <person name="Herter B."/>
            <person name="Rosa B.A."/>
            <person name="Cordes M."/>
            <person name="Tomlinson C."/>
            <person name="Wollam A."/>
            <person name="Palsikar V.B."/>
            <person name="Mardis E.R."/>
            <person name="Wilson R.K."/>
        </authorList>
    </citation>
    <scope>NUCLEOTIDE SEQUENCE [LARGE SCALE GENOMIC DNA]</scope>
    <source>
        <strain evidence="7">KA00683</strain>
    </source>
</reference>
<keyword evidence="6" id="KW-0675">Receptor</keyword>
<accession>A0A134B6M9</accession>
<dbReference type="Proteomes" id="UP000070224">
    <property type="component" value="Unassembled WGS sequence"/>
</dbReference>
<evidence type="ECO:0000256" key="4">
    <source>
        <dbReference type="SAM" id="SignalP"/>
    </source>
</evidence>
<dbReference type="InterPro" id="IPR036942">
    <property type="entry name" value="Beta-barrel_TonB_sf"/>
</dbReference>
<dbReference type="OrthoDB" id="905020at2"/>
<dbReference type="PATRIC" id="fig|322095.3.peg.1299"/>
<evidence type="ECO:0000256" key="3">
    <source>
        <dbReference type="ARBA" id="ARBA00023237"/>
    </source>
</evidence>
<keyword evidence="4" id="KW-0732">Signal</keyword>
<comment type="caution">
    <text evidence="6">The sequence shown here is derived from an EMBL/GenBank/DDBJ whole genome shotgun (WGS) entry which is preliminary data.</text>
</comment>
<evidence type="ECO:0000256" key="1">
    <source>
        <dbReference type="ARBA" id="ARBA00004442"/>
    </source>
</evidence>
<dbReference type="GO" id="GO:0009279">
    <property type="term" value="C:cell outer membrane"/>
    <property type="evidence" value="ECO:0007669"/>
    <property type="project" value="UniProtKB-SubCell"/>
</dbReference>
<keyword evidence="7" id="KW-1185">Reference proteome</keyword>
<protein>
    <submittedName>
        <fullName evidence="6">TonB-dependent receptor</fullName>
    </submittedName>
</protein>
<evidence type="ECO:0000259" key="5">
    <source>
        <dbReference type="Pfam" id="PF14905"/>
    </source>
</evidence>
<comment type="subcellular location">
    <subcellularLocation>
        <location evidence="1">Cell outer membrane</location>
    </subcellularLocation>
</comment>
<dbReference type="AlphaFoldDB" id="A0A134B6M9"/>
<feature type="chain" id="PRO_5007462149" evidence="4">
    <location>
        <begin position="24"/>
        <end position="767"/>
    </location>
</feature>
<proteinExistence type="predicted"/>
<dbReference type="InterPro" id="IPR041700">
    <property type="entry name" value="OMP_b-brl_3"/>
</dbReference>
<name>A0A134B6M9_9PORP</name>